<evidence type="ECO:0000313" key="3">
    <source>
        <dbReference type="EMBL" id="KAA8914595.1"/>
    </source>
</evidence>
<keyword evidence="2" id="KW-0472">Membrane</keyword>
<feature type="region of interest" description="Disordered" evidence="1">
    <location>
        <begin position="269"/>
        <end position="565"/>
    </location>
</feature>
<protein>
    <submittedName>
        <fullName evidence="3">Uncharacterized protein</fullName>
    </submittedName>
</protein>
<evidence type="ECO:0000256" key="1">
    <source>
        <dbReference type="SAM" id="MobiDB-lite"/>
    </source>
</evidence>
<proteinExistence type="predicted"/>
<gene>
    <name evidence="3" type="ORF">FN846DRAFT_901860</name>
</gene>
<dbReference type="Proteomes" id="UP000326924">
    <property type="component" value="Unassembled WGS sequence"/>
</dbReference>
<sequence>MVRRRNIYDYPRVRRSQTTTTPPTNKAHPDELQKYWYTDHKGSTAPTTSSMERMVTTSSLADPVFPTVTTFQPILTTMLTTALTTTNPATTQSKLTTTKVPTTNQGSSLLTKSSSSDEKGITFRPALPRNANEPRWAEPDVGGIVTTIRTLTTILDNGKIMTHVVEYTITIPPISPTVSTDTTTTITTTLKPTGTGDKGSDGGATPDGFQIKSGVGVGLAIGVTALLALFVVMLWQLIRLSRKRARDKAAAAAAAAAAAGQVSGAEFEMMPQPKVPPKRYQSPNDPPDVEAYPSREYSEYATSGSSTLKASSDTAIAPVVPHNYGRSGSGGNPGGPSFSAQRSPTPPEREPSSYNVDYVSPDREPRGPYLMPGWGAGRRPSGALDPYAPSPYPSSRADIPSSDAGWTDVPPEEYQQMRQRPDFQNPAVFPGSSEDLNWDPRPAPLNIVKRSASAQPEPMHPPGEGNDGDDSHSSITISSGSISIPETRSRERSRASSPKGSEDEDGRAMTSGSEHALGQERGGLGLRGRGRGAGAYDQDSARRDETEEANERWNQAKKLMEGRQL</sequence>
<feature type="region of interest" description="Disordered" evidence="1">
    <location>
        <begin position="99"/>
        <end position="135"/>
    </location>
</feature>
<feature type="transmembrane region" description="Helical" evidence="2">
    <location>
        <begin position="215"/>
        <end position="238"/>
    </location>
</feature>
<feature type="region of interest" description="Disordered" evidence="1">
    <location>
        <begin position="180"/>
        <end position="205"/>
    </location>
</feature>
<feature type="compositionally biased region" description="Low complexity" evidence="1">
    <location>
        <begin position="473"/>
        <end position="484"/>
    </location>
</feature>
<name>A0A5J5FB97_9PEZI</name>
<keyword evidence="2" id="KW-1133">Transmembrane helix</keyword>
<feature type="compositionally biased region" description="Basic and acidic residues" evidence="1">
    <location>
        <begin position="539"/>
        <end position="551"/>
    </location>
</feature>
<feature type="compositionally biased region" description="Gly residues" evidence="1">
    <location>
        <begin position="520"/>
        <end position="533"/>
    </location>
</feature>
<evidence type="ECO:0000313" key="4">
    <source>
        <dbReference type="Proteomes" id="UP000326924"/>
    </source>
</evidence>
<keyword evidence="4" id="KW-1185">Reference proteome</keyword>
<organism evidence="3 4">
    <name type="scientific">Sphaerosporella brunnea</name>
    <dbReference type="NCBI Taxonomy" id="1250544"/>
    <lineage>
        <taxon>Eukaryota</taxon>
        <taxon>Fungi</taxon>
        <taxon>Dikarya</taxon>
        <taxon>Ascomycota</taxon>
        <taxon>Pezizomycotina</taxon>
        <taxon>Pezizomycetes</taxon>
        <taxon>Pezizales</taxon>
        <taxon>Pyronemataceae</taxon>
        <taxon>Sphaerosporella</taxon>
    </lineage>
</organism>
<dbReference type="AlphaFoldDB" id="A0A5J5FB97"/>
<feature type="region of interest" description="Disordered" evidence="1">
    <location>
        <begin position="1"/>
        <end position="31"/>
    </location>
</feature>
<keyword evidence="2" id="KW-0812">Transmembrane</keyword>
<feature type="compositionally biased region" description="Polar residues" evidence="1">
    <location>
        <begin position="300"/>
        <end position="314"/>
    </location>
</feature>
<evidence type="ECO:0000256" key="2">
    <source>
        <dbReference type="SAM" id="Phobius"/>
    </source>
</evidence>
<dbReference type="InParanoid" id="A0A5J5FB97"/>
<feature type="compositionally biased region" description="Low complexity" evidence="1">
    <location>
        <begin position="180"/>
        <end position="195"/>
    </location>
</feature>
<accession>A0A5J5FB97</accession>
<comment type="caution">
    <text evidence="3">The sequence shown here is derived from an EMBL/GenBank/DDBJ whole genome shotgun (WGS) entry which is preliminary data.</text>
</comment>
<dbReference type="EMBL" id="VXIS01000004">
    <property type="protein sequence ID" value="KAA8914595.1"/>
    <property type="molecule type" value="Genomic_DNA"/>
</dbReference>
<reference evidence="3 4" key="1">
    <citation type="submission" date="2019-09" db="EMBL/GenBank/DDBJ databases">
        <title>Draft genome of the ectomycorrhizal ascomycete Sphaerosporella brunnea.</title>
        <authorList>
            <consortium name="DOE Joint Genome Institute"/>
            <person name="Benucci G.M."/>
            <person name="Marozzi G."/>
            <person name="Antonielli L."/>
            <person name="Sanchez S."/>
            <person name="Marco P."/>
            <person name="Wang X."/>
            <person name="Falini L.B."/>
            <person name="Barry K."/>
            <person name="Haridas S."/>
            <person name="Lipzen A."/>
            <person name="Labutti K."/>
            <person name="Grigoriev I.V."/>
            <person name="Murat C."/>
            <person name="Martin F."/>
            <person name="Albertini E."/>
            <person name="Donnini D."/>
            <person name="Bonito G."/>
        </authorList>
    </citation>
    <scope>NUCLEOTIDE SEQUENCE [LARGE SCALE GENOMIC DNA]</scope>
    <source>
        <strain evidence="3 4">Sb_GMNB300</strain>
    </source>
</reference>